<feature type="compositionally biased region" description="Basic residues" evidence="1">
    <location>
        <begin position="53"/>
        <end position="71"/>
    </location>
</feature>
<protein>
    <submittedName>
        <fullName evidence="2">Uncharacterized protein</fullName>
    </submittedName>
</protein>
<dbReference type="EMBL" id="JAULUE010002066">
    <property type="protein sequence ID" value="KAK5877830.1"/>
    <property type="molecule type" value="Genomic_DNA"/>
</dbReference>
<gene>
    <name evidence="2" type="ORF">CesoFtcFv8_025302</name>
</gene>
<keyword evidence="3" id="KW-1185">Reference proteome</keyword>
<sequence length="71" mass="7913">MLIVTAGPTPWLHSAHTHQKADLHLASPPAERADLQIAPRASTVNRDKETTKRPKQRRRIGCKRSHLTSNG</sequence>
<organism evidence="2 3">
    <name type="scientific">Champsocephalus esox</name>
    <name type="common">pike icefish</name>
    <dbReference type="NCBI Taxonomy" id="159716"/>
    <lineage>
        <taxon>Eukaryota</taxon>
        <taxon>Metazoa</taxon>
        <taxon>Chordata</taxon>
        <taxon>Craniata</taxon>
        <taxon>Vertebrata</taxon>
        <taxon>Euteleostomi</taxon>
        <taxon>Actinopterygii</taxon>
        <taxon>Neopterygii</taxon>
        <taxon>Teleostei</taxon>
        <taxon>Neoteleostei</taxon>
        <taxon>Acanthomorphata</taxon>
        <taxon>Eupercaria</taxon>
        <taxon>Perciformes</taxon>
        <taxon>Notothenioidei</taxon>
        <taxon>Channichthyidae</taxon>
        <taxon>Champsocephalus</taxon>
    </lineage>
</organism>
<dbReference type="Proteomes" id="UP001335648">
    <property type="component" value="Unassembled WGS sequence"/>
</dbReference>
<evidence type="ECO:0000256" key="1">
    <source>
        <dbReference type="SAM" id="MobiDB-lite"/>
    </source>
</evidence>
<feature type="region of interest" description="Disordered" evidence="1">
    <location>
        <begin position="34"/>
        <end position="71"/>
    </location>
</feature>
<reference evidence="2 3" key="1">
    <citation type="journal article" date="2023" name="Mol. Biol. Evol.">
        <title>Genomics of Secondarily Temperate Adaptation in the Only Non-Antarctic Icefish.</title>
        <authorList>
            <person name="Rivera-Colon A.G."/>
            <person name="Rayamajhi N."/>
            <person name="Minhas B.F."/>
            <person name="Madrigal G."/>
            <person name="Bilyk K.T."/>
            <person name="Yoon V."/>
            <person name="Hune M."/>
            <person name="Gregory S."/>
            <person name="Cheng C.H.C."/>
            <person name="Catchen J.M."/>
        </authorList>
    </citation>
    <scope>NUCLEOTIDE SEQUENCE [LARGE SCALE GENOMIC DNA]</scope>
    <source>
        <strain evidence="2">JC2023a</strain>
    </source>
</reference>
<evidence type="ECO:0000313" key="3">
    <source>
        <dbReference type="Proteomes" id="UP001335648"/>
    </source>
</evidence>
<dbReference type="AlphaFoldDB" id="A0AAN8B465"/>
<name>A0AAN8B465_9TELE</name>
<accession>A0AAN8B465</accession>
<comment type="caution">
    <text evidence="2">The sequence shown here is derived from an EMBL/GenBank/DDBJ whole genome shotgun (WGS) entry which is preliminary data.</text>
</comment>
<evidence type="ECO:0000313" key="2">
    <source>
        <dbReference type="EMBL" id="KAK5877830.1"/>
    </source>
</evidence>
<proteinExistence type="predicted"/>